<gene>
    <name evidence="8" type="ORF">SAMN05216508_12811</name>
</gene>
<feature type="transmembrane region" description="Helical" evidence="6">
    <location>
        <begin position="87"/>
        <end position="111"/>
    </location>
</feature>
<name>A0A1I7I0G9_9FIRM</name>
<dbReference type="Pfam" id="PF13520">
    <property type="entry name" value="AA_permease_2"/>
    <property type="match status" value="1"/>
</dbReference>
<dbReference type="OrthoDB" id="1806975at2"/>
<protein>
    <submittedName>
        <fullName evidence="8">Amino acid transporter</fullName>
    </submittedName>
</protein>
<dbReference type="SUPFAM" id="SSF116726">
    <property type="entry name" value="TrkA C-terminal domain-like"/>
    <property type="match status" value="2"/>
</dbReference>
<dbReference type="InterPro" id="IPR050367">
    <property type="entry name" value="APC_superfamily"/>
</dbReference>
<dbReference type="Proteomes" id="UP000198817">
    <property type="component" value="Unassembled WGS sequence"/>
</dbReference>
<feature type="transmembrane region" description="Helical" evidence="6">
    <location>
        <begin position="166"/>
        <end position="185"/>
    </location>
</feature>
<dbReference type="InterPro" id="IPR036721">
    <property type="entry name" value="RCK_C_sf"/>
</dbReference>
<keyword evidence="3 6" id="KW-0812">Transmembrane</keyword>
<dbReference type="GO" id="GO:0006813">
    <property type="term" value="P:potassium ion transport"/>
    <property type="evidence" value="ECO:0007669"/>
    <property type="project" value="InterPro"/>
</dbReference>
<dbReference type="AlphaFoldDB" id="A0A1I7I0G9"/>
<proteinExistence type="predicted"/>
<feature type="transmembrane region" description="Helical" evidence="6">
    <location>
        <begin position="12"/>
        <end position="30"/>
    </location>
</feature>
<dbReference type="GO" id="GO:0008324">
    <property type="term" value="F:monoatomic cation transmembrane transporter activity"/>
    <property type="evidence" value="ECO:0007669"/>
    <property type="project" value="InterPro"/>
</dbReference>
<dbReference type="PANTHER" id="PTHR42770:SF7">
    <property type="entry name" value="MEMBRANE PROTEIN"/>
    <property type="match status" value="1"/>
</dbReference>
<dbReference type="Gene3D" id="1.20.1740.10">
    <property type="entry name" value="Amino acid/polyamine transporter I"/>
    <property type="match status" value="1"/>
</dbReference>
<sequence>MEQKKRKQVGAVDFFCIGFGAIVGVGWAVSINNWMASSGGPLPAAVGYLLALVMMVPVSLCYCELCTMMPVSGGGMAYAFRAFGDKAAYLSGWAALGAFITIIPWEAIYVVDILSVLFPVLKAGAPLYTLAGAEIYPGHLILGTTISCLLYAINRKGVASSASLQKILCFLLVGSGILAMIFGAMKMNTANFMPAYRHIGHAYHHSFLGGAMTILASAPFFLAGFETIPQGIESAGGSTRSVGKSVVMTVILSCLFYAVLLVTLGGAMPWGTFVHYDNPAVALMFRHLYPSGIGMALYTLILVGAVCGLLTTWNGFMMASSQILMAMARVSIVPHFLSRQHPVYKTPVNALKVCLAASVLGPFLGSGLIGSLTTFSAAGYVLSWMITSFCLIRLRKTEPDLPRPYRIPGGTKTAWFSGIVTAGLFVLLFIPHQPVFIGTLASSLFAGWMVIGGGLFAFTGRERRKFARVRRTSTLYANMLARTPEVNDYSWLNGDFQVMSMRVPEGAAYQGPLGSRDWREKYDVFVLSRTRSDNVTLFPGPEETILSGDELCILGTLRDLEEFQYTVAGPASYIEIRPLLRFLNDQTRLNCGSILVKEEAPYSGKSLGHSGLLENDECVIVGMRRGNHSIKMPSPADMLTPGNVIWAVGSENGLDRLRRVKEA</sequence>
<keyword evidence="5 6" id="KW-0472">Membrane</keyword>
<keyword evidence="2" id="KW-1003">Cell membrane</keyword>
<feature type="transmembrane region" description="Helical" evidence="6">
    <location>
        <begin position="42"/>
        <end position="66"/>
    </location>
</feature>
<accession>A0A1I7I0G9</accession>
<dbReference type="Gene3D" id="3.30.70.1450">
    <property type="entry name" value="Regulator of K+ conductance, C-terminal domain"/>
    <property type="match status" value="2"/>
</dbReference>
<feature type="transmembrane region" description="Helical" evidence="6">
    <location>
        <begin position="368"/>
        <end position="392"/>
    </location>
</feature>
<dbReference type="InterPro" id="IPR006037">
    <property type="entry name" value="RCK_C"/>
</dbReference>
<evidence type="ECO:0000256" key="5">
    <source>
        <dbReference type="ARBA" id="ARBA00023136"/>
    </source>
</evidence>
<dbReference type="STRING" id="155865.SAMN05216515_1315"/>
<dbReference type="PANTHER" id="PTHR42770">
    <property type="entry name" value="AMINO ACID TRANSPORTER-RELATED"/>
    <property type="match status" value="1"/>
</dbReference>
<keyword evidence="9" id="KW-1185">Reference proteome</keyword>
<dbReference type="EMBL" id="FPBT01000028">
    <property type="protein sequence ID" value="SFU66438.1"/>
    <property type="molecule type" value="Genomic_DNA"/>
</dbReference>
<feature type="domain" description="RCK C-terminal" evidence="7">
    <location>
        <begin position="486"/>
        <end position="569"/>
    </location>
</feature>
<feature type="transmembrane region" description="Helical" evidence="6">
    <location>
        <begin position="205"/>
        <end position="225"/>
    </location>
</feature>
<evidence type="ECO:0000256" key="4">
    <source>
        <dbReference type="ARBA" id="ARBA00022989"/>
    </source>
</evidence>
<feature type="transmembrane region" description="Helical" evidence="6">
    <location>
        <begin position="288"/>
        <end position="309"/>
    </location>
</feature>
<evidence type="ECO:0000259" key="7">
    <source>
        <dbReference type="PROSITE" id="PS51202"/>
    </source>
</evidence>
<dbReference type="InterPro" id="IPR002293">
    <property type="entry name" value="AA/rel_permease1"/>
</dbReference>
<evidence type="ECO:0000313" key="8">
    <source>
        <dbReference type="EMBL" id="SFU66438.1"/>
    </source>
</evidence>
<evidence type="ECO:0000313" key="9">
    <source>
        <dbReference type="Proteomes" id="UP000198817"/>
    </source>
</evidence>
<evidence type="ECO:0000256" key="3">
    <source>
        <dbReference type="ARBA" id="ARBA00022692"/>
    </source>
</evidence>
<dbReference type="GO" id="GO:0005886">
    <property type="term" value="C:plasma membrane"/>
    <property type="evidence" value="ECO:0007669"/>
    <property type="project" value="UniProtKB-SubCell"/>
</dbReference>
<evidence type="ECO:0000256" key="2">
    <source>
        <dbReference type="ARBA" id="ARBA00022475"/>
    </source>
</evidence>
<feature type="transmembrane region" description="Helical" evidence="6">
    <location>
        <begin position="135"/>
        <end position="154"/>
    </location>
</feature>
<dbReference type="RefSeq" id="WP_090471926.1">
    <property type="nucleotide sequence ID" value="NZ_FOWF01000031.1"/>
</dbReference>
<dbReference type="PROSITE" id="PS51202">
    <property type="entry name" value="RCK_C"/>
    <property type="match status" value="2"/>
</dbReference>
<feature type="transmembrane region" description="Helical" evidence="6">
    <location>
        <begin position="246"/>
        <end position="268"/>
    </location>
</feature>
<dbReference type="Pfam" id="PF02080">
    <property type="entry name" value="TrkA_C"/>
    <property type="match status" value="1"/>
</dbReference>
<keyword evidence="4 6" id="KW-1133">Transmembrane helix</keyword>
<reference evidence="8 9" key="1">
    <citation type="submission" date="2016-10" db="EMBL/GenBank/DDBJ databases">
        <authorList>
            <person name="de Groot N.N."/>
        </authorList>
    </citation>
    <scope>NUCLEOTIDE SEQUENCE [LARGE SCALE GENOMIC DNA]</scope>
    <source>
        <strain evidence="8 9">KHGC13</strain>
    </source>
</reference>
<feature type="transmembrane region" description="Helical" evidence="6">
    <location>
        <begin position="413"/>
        <end position="430"/>
    </location>
</feature>
<evidence type="ECO:0000256" key="6">
    <source>
        <dbReference type="SAM" id="Phobius"/>
    </source>
</evidence>
<evidence type="ECO:0000256" key="1">
    <source>
        <dbReference type="ARBA" id="ARBA00004651"/>
    </source>
</evidence>
<organism evidence="8 9">
    <name type="scientific">Eubacterium pyruvativorans</name>
    <dbReference type="NCBI Taxonomy" id="155865"/>
    <lineage>
        <taxon>Bacteria</taxon>
        <taxon>Bacillati</taxon>
        <taxon>Bacillota</taxon>
        <taxon>Clostridia</taxon>
        <taxon>Eubacteriales</taxon>
        <taxon>Eubacteriaceae</taxon>
        <taxon>Eubacterium</taxon>
    </lineage>
</organism>
<comment type="subcellular location">
    <subcellularLocation>
        <location evidence="1">Cell membrane</location>
        <topology evidence="1">Multi-pass membrane protein</topology>
    </subcellularLocation>
</comment>
<feature type="domain" description="RCK C-terminal" evidence="7">
    <location>
        <begin position="577"/>
        <end position="663"/>
    </location>
</feature>
<feature type="transmembrane region" description="Helical" evidence="6">
    <location>
        <begin position="436"/>
        <end position="458"/>
    </location>
</feature>